<sequence>MMMVVGGNSIGNVVDTTLTKVFVGGLAWETPKEAMRDHFHKYGEIVEAVIISDKLTGRSKGYGFVTFKDAEAARKACEDPAPIINRRRANCNLAALGAKRPKSASNTAAATNPSPPPPQTGDIMMHSHTIQ</sequence>
<dbReference type="AlphaFoldDB" id="A0A2Z7DFC5"/>
<dbReference type="InterPro" id="IPR000504">
    <property type="entry name" value="RRM_dom"/>
</dbReference>
<evidence type="ECO:0000256" key="2">
    <source>
        <dbReference type="PROSITE-ProRule" id="PRU00176"/>
    </source>
</evidence>
<evidence type="ECO:0000259" key="4">
    <source>
        <dbReference type="PROSITE" id="PS50102"/>
    </source>
</evidence>
<evidence type="ECO:0000313" key="5">
    <source>
        <dbReference type="EMBL" id="KZV58242.1"/>
    </source>
</evidence>
<feature type="region of interest" description="Disordered" evidence="3">
    <location>
        <begin position="97"/>
        <end position="131"/>
    </location>
</feature>
<protein>
    <submittedName>
        <fullName evidence="5">RNA-binding protein 24-B</fullName>
    </submittedName>
</protein>
<dbReference type="Gene3D" id="3.30.70.330">
    <property type="match status" value="1"/>
</dbReference>
<evidence type="ECO:0000256" key="3">
    <source>
        <dbReference type="SAM" id="MobiDB-lite"/>
    </source>
</evidence>
<dbReference type="PANTHER" id="PTHR11176:SF56">
    <property type="entry name" value="RRM DOMAIN-CONTAINING PROTEIN"/>
    <property type="match status" value="1"/>
</dbReference>
<evidence type="ECO:0000256" key="1">
    <source>
        <dbReference type="ARBA" id="ARBA00022884"/>
    </source>
</evidence>
<gene>
    <name evidence="5" type="ORF">F511_34229</name>
</gene>
<dbReference type="SUPFAM" id="SSF54928">
    <property type="entry name" value="RNA-binding domain, RBD"/>
    <property type="match status" value="1"/>
</dbReference>
<keyword evidence="6" id="KW-1185">Reference proteome</keyword>
<reference evidence="5 6" key="1">
    <citation type="journal article" date="2015" name="Proc. Natl. Acad. Sci. U.S.A.">
        <title>The resurrection genome of Boea hygrometrica: A blueprint for survival of dehydration.</title>
        <authorList>
            <person name="Xiao L."/>
            <person name="Yang G."/>
            <person name="Zhang L."/>
            <person name="Yang X."/>
            <person name="Zhao S."/>
            <person name="Ji Z."/>
            <person name="Zhou Q."/>
            <person name="Hu M."/>
            <person name="Wang Y."/>
            <person name="Chen M."/>
            <person name="Xu Y."/>
            <person name="Jin H."/>
            <person name="Xiao X."/>
            <person name="Hu G."/>
            <person name="Bao F."/>
            <person name="Hu Y."/>
            <person name="Wan P."/>
            <person name="Li L."/>
            <person name="Deng X."/>
            <person name="Kuang T."/>
            <person name="Xiang C."/>
            <person name="Zhu J.K."/>
            <person name="Oliver M.J."/>
            <person name="He Y."/>
        </authorList>
    </citation>
    <scope>NUCLEOTIDE SEQUENCE [LARGE SCALE GENOMIC DNA]</scope>
    <source>
        <strain evidence="6">cv. XS01</strain>
    </source>
</reference>
<feature type="domain" description="RRM" evidence="4">
    <location>
        <begin position="19"/>
        <end position="96"/>
    </location>
</feature>
<proteinExistence type="predicted"/>
<dbReference type="Proteomes" id="UP000250235">
    <property type="component" value="Unassembled WGS sequence"/>
</dbReference>
<name>A0A2Z7DFC5_9LAMI</name>
<dbReference type="InterPro" id="IPR012677">
    <property type="entry name" value="Nucleotide-bd_a/b_plait_sf"/>
</dbReference>
<keyword evidence="1 2" id="KW-0694">RNA-binding</keyword>
<dbReference type="PROSITE" id="PS50102">
    <property type="entry name" value="RRM"/>
    <property type="match status" value="1"/>
</dbReference>
<dbReference type="InterPro" id="IPR035979">
    <property type="entry name" value="RBD_domain_sf"/>
</dbReference>
<evidence type="ECO:0000313" key="6">
    <source>
        <dbReference type="Proteomes" id="UP000250235"/>
    </source>
</evidence>
<dbReference type="SMART" id="SM00360">
    <property type="entry name" value="RRM"/>
    <property type="match status" value="1"/>
</dbReference>
<dbReference type="GO" id="GO:0003723">
    <property type="term" value="F:RNA binding"/>
    <property type="evidence" value="ECO:0007669"/>
    <property type="project" value="UniProtKB-UniRule"/>
</dbReference>
<feature type="compositionally biased region" description="Low complexity" evidence="3">
    <location>
        <begin position="103"/>
        <end position="112"/>
    </location>
</feature>
<dbReference type="OrthoDB" id="439808at2759"/>
<organism evidence="5 6">
    <name type="scientific">Dorcoceras hygrometricum</name>
    <dbReference type="NCBI Taxonomy" id="472368"/>
    <lineage>
        <taxon>Eukaryota</taxon>
        <taxon>Viridiplantae</taxon>
        <taxon>Streptophyta</taxon>
        <taxon>Embryophyta</taxon>
        <taxon>Tracheophyta</taxon>
        <taxon>Spermatophyta</taxon>
        <taxon>Magnoliopsida</taxon>
        <taxon>eudicotyledons</taxon>
        <taxon>Gunneridae</taxon>
        <taxon>Pentapetalae</taxon>
        <taxon>asterids</taxon>
        <taxon>lamiids</taxon>
        <taxon>Lamiales</taxon>
        <taxon>Gesneriaceae</taxon>
        <taxon>Didymocarpoideae</taxon>
        <taxon>Trichosporeae</taxon>
        <taxon>Loxocarpinae</taxon>
        <taxon>Dorcoceras</taxon>
    </lineage>
</organism>
<dbReference type="PANTHER" id="PTHR11176">
    <property type="entry name" value="BOULE-RELATED"/>
    <property type="match status" value="1"/>
</dbReference>
<dbReference type="Pfam" id="PF00076">
    <property type="entry name" value="RRM_1"/>
    <property type="match status" value="1"/>
</dbReference>
<dbReference type="EMBL" id="KQ986808">
    <property type="protein sequence ID" value="KZV58242.1"/>
    <property type="molecule type" value="Genomic_DNA"/>
</dbReference>
<accession>A0A2Z7DFC5</accession>